<dbReference type="OMA" id="HYVEVSY"/>
<evidence type="ECO:0000313" key="2">
    <source>
        <dbReference type="Proteomes" id="UP000036987"/>
    </source>
</evidence>
<dbReference type="OrthoDB" id="1686273at2759"/>
<protein>
    <submittedName>
        <fullName evidence="1">Uncharacterized protein</fullName>
    </submittedName>
</protein>
<accession>A0A0K9PGT8</accession>
<keyword evidence="2" id="KW-1185">Reference proteome</keyword>
<dbReference type="AlphaFoldDB" id="A0A0K9PGT8"/>
<dbReference type="Proteomes" id="UP000036987">
    <property type="component" value="Unassembled WGS sequence"/>
</dbReference>
<reference evidence="2" key="1">
    <citation type="journal article" date="2016" name="Nature">
        <title>The genome of the seagrass Zostera marina reveals angiosperm adaptation to the sea.</title>
        <authorList>
            <person name="Olsen J.L."/>
            <person name="Rouze P."/>
            <person name="Verhelst B."/>
            <person name="Lin Y.-C."/>
            <person name="Bayer T."/>
            <person name="Collen J."/>
            <person name="Dattolo E."/>
            <person name="De Paoli E."/>
            <person name="Dittami S."/>
            <person name="Maumus F."/>
            <person name="Michel G."/>
            <person name="Kersting A."/>
            <person name="Lauritano C."/>
            <person name="Lohaus R."/>
            <person name="Toepel M."/>
            <person name="Tonon T."/>
            <person name="Vanneste K."/>
            <person name="Amirebrahimi M."/>
            <person name="Brakel J."/>
            <person name="Bostroem C."/>
            <person name="Chovatia M."/>
            <person name="Grimwood J."/>
            <person name="Jenkins J.W."/>
            <person name="Jueterbock A."/>
            <person name="Mraz A."/>
            <person name="Stam W.T."/>
            <person name="Tice H."/>
            <person name="Bornberg-Bauer E."/>
            <person name="Green P.J."/>
            <person name="Pearson G.A."/>
            <person name="Procaccini G."/>
            <person name="Duarte C.M."/>
            <person name="Schmutz J."/>
            <person name="Reusch T.B.H."/>
            <person name="Van de Peer Y."/>
        </authorList>
    </citation>
    <scope>NUCLEOTIDE SEQUENCE [LARGE SCALE GENOMIC DNA]</scope>
    <source>
        <strain evidence="2">cv. Finnish</strain>
    </source>
</reference>
<proteinExistence type="predicted"/>
<evidence type="ECO:0000313" key="1">
    <source>
        <dbReference type="EMBL" id="KMZ67455.1"/>
    </source>
</evidence>
<sequence length="86" mass="9829">MASTASQLLDKSRIYSLSIYRSLYPMRAGPRKKIKRLHLPTHYVEVSYKLRKAVVFYVPNIAHIPHGIKGNNLLFRTMGASRGQNT</sequence>
<comment type="caution">
    <text evidence="1">The sequence shown here is derived from an EMBL/GenBank/DDBJ whole genome shotgun (WGS) entry which is preliminary data.</text>
</comment>
<gene>
    <name evidence="1" type="ORF">ZOSMA_267G00080</name>
</gene>
<name>A0A0K9PGT8_ZOSMR</name>
<dbReference type="EMBL" id="LFYR01000909">
    <property type="protein sequence ID" value="KMZ67455.1"/>
    <property type="molecule type" value="Genomic_DNA"/>
</dbReference>
<organism evidence="1 2">
    <name type="scientific">Zostera marina</name>
    <name type="common">Eelgrass</name>
    <dbReference type="NCBI Taxonomy" id="29655"/>
    <lineage>
        <taxon>Eukaryota</taxon>
        <taxon>Viridiplantae</taxon>
        <taxon>Streptophyta</taxon>
        <taxon>Embryophyta</taxon>
        <taxon>Tracheophyta</taxon>
        <taxon>Spermatophyta</taxon>
        <taxon>Magnoliopsida</taxon>
        <taxon>Liliopsida</taxon>
        <taxon>Zosteraceae</taxon>
        <taxon>Zostera</taxon>
    </lineage>
</organism>